<sequence length="127" mass="14061">MARGKGVTKSQPAATNERWTTFVEITLDGHSKEDITTAFPTVDDVHDVVTDMLTEGYRFSFTHNKQNDAIIVSVTSKDENSPNFGCTFTSFAGDWFTALRVAAYKHVIVAEGQWVRDGKPVARAEFG</sequence>
<organism evidence="1">
    <name type="scientific">uncultured prokaryote</name>
    <dbReference type="NCBI Taxonomy" id="198431"/>
    <lineage>
        <taxon>unclassified sequences</taxon>
        <taxon>environmental samples</taxon>
    </lineage>
</organism>
<evidence type="ECO:0000313" key="1">
    <source>
        <dbReference type="EMBL" id="CRY95062.1"/>
    </source>
</evidence>
<protein>
    <submittedName>
        <fullName evidence="1">Uncharacterized protein</fullName>
    </submittedName>
</protein>
<accession>A0A0H5QGB8</accession>
<reference evidence="1" key="2">
    <citation type="submission" date="2015-07" db="EMBL/GenBank/DDBJ databases">
        <title>Plasmids, circular viruses and viroids from rat gut.</title>
        <authorList>
            <person name="Jorgensen T.J."/>
            <person name="Hansen M.A."/>
            <person name="Xu Z."/>
            <person name="Tabak M.A."/>
            <person name="Sorensen S.J."/>
            <person name="Hansen L.H."/>
        </authorList>
    </citation>
    <scope>NUCLEOTIDE SEQUENCE</scope>
    <source>
        <strain evidence="1">RGRH0459</strain>
    </source>
</reference>
<name>A0A0H5QGB8_9ZZZZ</name>
<dbReference type="AlphaFoldDB" id="A0A0H5QGB8"/>
<reference evidence="1" key="1">
    <citation type="submission" date="2015-06" db="EMBL/GenBank/DDBJ databases">
        <authorList>
            <person name="Joergensen T."/>
        </authorList>
    </citation>
    <scope>NUCLEOTIDE SEQUENCE</scope>
    <source>
        <strain evidence="1">RGRH0459</strain>
    </source>
</reference>
<dbReference type="EMBL" id="LN853101">
    <property type="protein sequence ID" value="CRY95062.1"/>
    <property type="molecule type" value="Genomic_DNA"/>
</dbReference>
<proteinExistence type="predicted"/>